<reference evidence="2 3" key="1">
    <citation type="submission" date="2013-01" db="EMBL/GenBank/DDBJ databases">
        <authorList>
            <person name="Harkins D.M."/>
            <person name="Durkin A.S."/>
            <person name="Brinkac L.M."/>
            <person name="Haft D.H."/>
            <person name="Selengut J.D."/>
            <person name="Sanka R."/>
            <person name="DePew J."/>
            <person name="Purushe J."/>
            <person name="Whelen A.C."/>
            <person name="Vinetz J.M."/>
            <person name="Sutton G.G."/>
            <person name="Nierman W.C."/>
            <person name="Fouts D.E."/>
        </authorList>
    </citation>
    <scope>NUCLEOTIDE SEQUENCE [LARGE SCALE GENOMIC DNA]</scope>
    <source>
        <strain evidence="2 3">2007001578</strain>
    </source>
</reference>
<protein>
    <submittedName>
        <fullName evidence="2">Uncharacterized protein</fullName>
    </submittedName>
</protein>
<gene>
    <name evidence="2" type="ORF">LEP1GSC035_4925</name>
</gene>
<organism evidence="2 3">
    <name type="scientific">Leptospira noguchii str. 2007001578</name>
    <dbReference type="NCBI Taxonomy" id="1049974"/>
    <lineage>
        <taxon>Bacteria</taxon>
        <taxon>Pseudomonadati</taxon>
        <taxon>Spirochaetota</taxon>
        <taxon>Spirochaetia</taxon>
        <taxon>Leptospirales</taxon>
        <taxon>Leptospiraceae</taxon>
        <taxon>Leptospira</taxon>
    </lineage>
</organism>
<accession>A0ABP2T3E9</accession>
<dbReference type="EMBL" id="AHMH02000144">
    <property type="protein sequence ID" value="EMM98751.1"/>
    <property type="molecule type" value="Genomic_DNA"/>
</dbReference>
<keyword evidence="3" id="KW-1185">Reference proteome</keyword>
<feature type="compositionally biased region" description="Polar residues" evidence="1">
    <location>
        <begin position="8"/>
        <end position="23"/>
    </location>
</feature>
<name>A0ABP2T3E9_9LEPT</name>
<evidence type="ECO:0000313" key="2">
    <source>
        <dbReference type="EMBL" id="EMM98751.1"/>
    </source>
</evidence>
<proteinExistence type="predicted"/>
<comment type="caution">
    <text evidence="2">The sequence shown here is derived from an EMBL/GenBank/DDBJ whole genome shotgun (WGS) entry which is preliminary data.</text>
</comment>
<dbReference type="Proteomes" id="UP000012099">
    <property type="component" value="Unassembled WGS sequence"/>
</dbReference>
<evidence type="ECO:0000256" key="1">
    <source>
        <dbReference type="SAM" id="MobiDB-lite"/>
    </source>
</evidence>
<evidence type="ECO:0000313" key="3">
    <source>
        <dbReference type="Proteomes" id="UP000012099"/>
    </source>
</evidence>
<sequence>MGDEQIQETKANASGIQKTSRFSSGGLRNFSLSEKHTFCK</sequence>
<feature type="region of interest" description="Disordered" evidence="1">
    <location>
        <begin position="1"/>
        <end position="40"/>
    </location>
</feature>